<dbReference type="CDD" id="cd00491">
    <property type="entry name" value="4Oxalocrotonate_Tautomerase"/>
    <property type="match status" value="1"/>
</dbReference>
<dbReference type="RefSeq" id="WP_010877214.1">
    <property type="nucleotide sequence ID" value="NC_000916.1"/>
</dbReference>
<dbReference type="InterPro" id="IPR014347">
    <property type="entry name" value="Tautomerase/MIF_sf"/>
</dbReference>
<organism evidence="4 5">
    <name type="scientific">Methanothermobacter thermautotrophicus (strain ATCC 29096 / DSM 1053 / JCM 10044 / NBRC 100330 / Delta H)</name>
    <name type="common">Methanobacterium thermoautotrophicum</name>
    <dbReference type="NCBI Taxonomy" id="187420"/>
    <lineage>
        <taxon>Archaea</taxon>
        <taxon>Methanobacteriati</taxon>
        <taxon>Methanobacteriota</taxon>
        <taxon>Methanomada group</taxon>
        <taxon>Methanobacteria</taxon>
        <taxon>Methanobacteriales</taxon>
        <taxon>Methanobacteriaceae</taxon>
        <taxon>Methanothermobacter</taxon>
    </lineage>
</organism>
<evidence type="ECO:0000256" key="1">
    <source>
        <dbReference type="ARBA" id="ARBA00023235"/>
    </source>
</evidence>
<feature type="active site" description="Proton acceptor; via imino nitrogen" evidence="2">
    <location>
        <position position="2"/>
    </location>
</feature>
<keyword evidence="1" id="KW-0413">Isomerase</keyword>
<name>O27643_METTH</name>
<dbReference type="STRING" id="187420.MTH_1606"/>
<dbReference type="InterPro" id="IPR004370">
    <property type="entry name" value="4-OT-like_dom"/>
</dbReference>
<dbReference type="PATRIC" id="fig|187420.15.peg.1570"/>
<dbReference type="PIR" id="E69081">
    <property type="entry name" value="E69081"/>
</dbReference>
<dbReference type="Proteomes" id="UP000005223">
    <property type="component" value="Chromosome"/>
</dbReference>
<feature type="domain" description="4-oxalocrotonate tautomerase-like" evidence="3">
    <location>
        <begin position="2"/>
        <end position="57"/>
    </location>
</feature>
<dbReference type="SUPFAM" id="SSF55331">
    <property type="entry name" value="Tautomerase/MIF"/>
    <property type="match status" value="1"/>
</dbReference>
<keyword evidence="5" id="KW-1185">Reference proteome</keyword>
<evidence type="ECO:0000313" key="5">
    <source>
        <dbReference type="Proteomes" id="UP000005223"/>
    </source>
</evidence>
<dbReference type="Gene3D" id="3.30.429.10">
    <property type="entry name" value="Macrophage Migration Inhibitory Factor"/>
    <property type="match status" value="1"/>
</dbReference>
<dbReference type="PaxDb" id="187420-MTH_1606"/>
<protein>
    <recommendedName>
        <fullName evidence="3">4-oxalocrotonate tautomerase-like domain-containing protein</fullName>
    </recommendedName>
</protein>
<reference evidence="4 5" key="1">
    <citation type="journal article" date="1997" name="J. Bacteriol.">
        <title>Complete genome sequence of Methanobacterium thermoautotrophicum deltaH: functional analysis and comparative genomics.</title>
        <authorList>
            <person name="Smith D.R."/>
            <person name="Doucette-Stamm L.A."/>
            <person name="Deloughery C."/>
            <person name="Lee H.-M."/>
            <person name="Dubois J."/>
            <person name="Aldredge T."/>
            <person name="Bashirzadeh R."/>
            <person name="Blakely D."/>
            <person name="Cook R."/>
            <person name="Gilbert K."/>
            <person name="Harrison D."/>
            <person name="Hoang L."/>
            <person name="Keagle P."/>
            <person name="Lumm W."/>
            <person name="Pothier B."/>
            <person name="Qiu D."/>
            <person name="Spadafora R."/>
            <person name="Vicare R."/>
            <person name="Wang Y."/>
            <person name="Wierzbowski J."/>
            <person name="Gibson R."/>
            <person name="Jiwani N."/>
            <person name="Caruso A."/>
            <person name="Bush D."/>
            <person name="Safer H."/>
            <person name="Patwell D."/>
            <person name="Prabhakar S."/>
            <person name="McDougall S."/>
            <person name="Shimer G."/>
            <person name="Goyal A."/>
            <person name="Pietrovski S."/>
            <person name="Church G.M."/>
            <person name="Daniels C.J."/>
            <person name="Mao J.-i."/>
            <person name="Rice P."/>
            <person name="Nolling J."/>
            <person name="Reeve J.N."/>
        </authorList>
    </citation>
    <scope>NUCLEOTIDE SEQUENCE [LARGE SCALE GENOMIC DNA]</scope>
    <source>
        <strain evidence="5">ATCC 29096 / DSM 1053 / JCM 10044 / NBRC 100330 / Delta H</strain>
    </source>
</reference>
<evidence type="ECO:0000259" key="3">
    <source>
        <dbReference type="Pfam" id="PF01361"/>
    </source>
</evidence>
<dbReference type="NCBIfam" id="NF041920">
    <property type="entry name" value="DmpI"/>
    <property type="match status" value="1"/>
</dbReference>
<evidence type="ECO:0000256" key="2">
    <source>
        <dbReference type="PIRSR" id="PIRSR618191-1"/>
    </source>
</evidence>
<dbReference type="EMBL" id="AE000666">
    <property type="protein sequence ID" value="AAB86079.1"/>
    <property type="molecule type" value="Genomic_DNA"/>
</dbReference>
<dbReference type="GeneID" id="1471875"/>
<evidence type="ECO:0000313" key="4">
    <source>
        <dbReference type="EMBL" id="AAB86079.1"/>
    </source>
</evidence>
<accession>O27643</accession>
<dbReference type="Pfam" id="PF01361">
    <property type="entry name" value="Tautomerase"/>
    <property type="match status" value="1"/>
</dbReference>
<sequence>MPVIQINCNELTREKKRELVKRITEVSSEIMGLPESTITVLIREFPPEMWGLEVHSSVTGSEWFLMGVSPR</sequence>
<dbReference type="InterPro" id="IPR018191">
    <property type="entry name" value="4-OT"/>
</dbReference>
<gene>
    <name evidence="4" type="ordered locus">MTH_1606</name>
</gene>
<dbReference type="HOGENOM" id="CLU_2730474_0_0_2"/>
<dbReference type="GO" id="GO:0016853">
    <property type="term" value="F:isomerase activity"/>
    <property type="evidence" value="ECO:0007669"/>
    <property type="project" value="UniProtKB-KW"/>
</dbReference>
<dbReference type="AlphaFoldDB" id="O27643"/>
<dbReference type="KEGG" id="mth:MTH_1606"/>
<proteinExistence type="predicted"/>
<dbReference type="InParanoid" id="O27643"/>
<dbReference type="EnsemblBacteria" id="AAB86079">
    <property type="protein sequence ID" value="AAB86079"/>
    <property type="gene ID" value="MTH_1606"/>
</dbReference>